<keyword evidence="3" id="KW-1185">Reference proteome</keyword>
<dbReference type="InParanoid" id="J0D1F0"/>
<proteinExistence type="predicted"/>
<feature type="region of interest" description="Disordered" evidence="1">
    <location>
        <begin position="137"/>
        <end position="168"/>
    </location>
</feature>
<protein>
    <submittedName>
        <fullName evidence="2">PLAC8-domain-containing protein</fullName>
    </submittedName>
</protein>
<organism evidence="2 3">
    <name type="scientific">Auricularia subglabra (strain TFB-10046 / SS5)</name>
    <name type="common">White-rot fungus</name>
    <name type="synonym">Auricularia delicata (strain TFB10046)</name>
    <dbReference type="NCBI Taxonomy" id="717982"/>
    <lineage>
        <taxon>Eukaryota</taxon>
        <taxon>Fungi</taxon>
        <taxon>Dikarya</taxon>
        <taxon>Basidiomycota</taxon>
        <taxon>Agaricomycotina</taxon>
        <taxon>Agaricomycetes</taxon>
        <taxon>Auriculariales</taxon>
        <taxon>Auriculariaceae</taxon>
        <taxon>Auricularia</taxon>
    </lineage>
</organism>
<dbReference type="eggNOG" id="ENOG502S7UD">
    <property type="taxonomic scope" value="Eukaryota"/>
</dbReference>
<dbReference type="AlphaFoldDB" id="J0D1F0"/>
<accession>J0D1F0</accession>
<dbReference type="EMBL" id="JH687812">
    <property type="protein sequence ID" value="EJD39584.1"/>
    <property type="molecule type" value="Genomic_DNA"/>
</dbReference>
<evidence type="ECO:0000313" key="3">
    <source>
        <dbReference type="Proteomes" id="UP000006514"/>
    </source>
</evidence>
<evidence type="ECO:0000313" key="2">
    <source>
        <dbReference type="EMBL" id="EJD39584.1"/>
    </source>
</evidence>
<dbReference type="OMA" id="DCFNPID"/>
<dbReference type="Proteomes" id="UP000006514">
    <property type="component" value="Unassembled WGS sequence"/>
</dbReference>
<gene>
    <name evidence="2" type="ORF">AURDEDRAFT_107277</name>
</gene>
<reference evidence="3" key="1">
    <citation type="journal article" date="2012" name="Science">
        <title>The Paleozoic origin of enzymatic lignin decomposition reconstructed from 31 fungal genomes.</title>
        <authorList>
            <person name="Floudas D."/>
            <person name="Binder M."/>
            <person name="Riley R."/>
            <person name="Barry K."/>
            <person name="Blanchette R.A."/>
            <person name="Henrissat B."/>
            <person name="Martinez A.T."/>
            <person name="Otillar R."/>
            <person name="Spatafora J.W."/>
            <person name="Yadav J.S."/>
            <person name="Aerts A."/>
            <person name="Benoit I."/>
            <person name="Boyd A."/>
            <person name="Carlson A."/>
            <person name="Copeland A."/>
            <person name="Coutinho P.M."/>
            <person name="de Vries R.P."/>
            <person name="Ferreira P."/>
            <person name="Findley K."/>
            <person name="Foster B."/>
            <person name="Gaskell J."/>
            <person name="Glotzer D."/>
            <person name="Gorecki P."/>
            <person name="Heitman J."/>
            <person name="Hesse C."/>
            <person name="Hori C."/>
            <person name="Igarashi K."/>
            <person name="Jurgens J.A."/>
            <person name="Kallen N."/>
            <person name="Kersten P."/>
            <person name="Kohler A."/>
            <person name="Kuees U."/>
            <person name="Kumar T.K.A."/>
            <person name="Kuo A."/>
            <person name="LaButti K."/>
            <person name="Larrondo L.F."/>
            <person name="Lindquist E."/>
            <person name="Ling A."/>
            <person name="Lombard V."/>
            <person name="Lucas S."/>
            <person name="Lundell T."/>
            <person name="Martin R."/>
            <person name="McLaughlin D.J."/>
            <person name="Morgenstern I."/>
            <person name="Morin E."/>
            <person name="Murat C."/>
            <person name="Nagy L.G."/>
            <person name="Nolan M."/>
            <person name="Ohm R.A."/>
            <person name="Patyshakuliyeva A."/>
            <person name="Rokas A."/>
            <person name="Ruiz-Duenas F.J."/>
            <person name="Sabat G."/>
            <person name="Salamov A."/>
            <person name="Samejima M."/>
            <person name="Schmutz J."/>
            <person name="Slot J.C."/>
            <person name="St John F."/>
            <person name="Stenlid J."/>
            <person name="Sun H."/>
            <person name="Sun S."/>
            <person name="Syed K."/>
            <person name="Tsang A."/>
            <person name="Wiebenga A."/>
            <person name="Young D."/>
            <person name="Pisabarro A."/>
            <person name="Eastwood D.C."/>
            <person name="Martin F."/>
            <person name="Cullen D."/>
            <person name="Grigoriev I.V."/>
            <person name="Hibbett D.S."/>
        </authorList>
    </citation>
    <scope>NUCLEOTIDE SEQUENCE [LARGE SCALE GENOMIC DNA]</scope>
    <source>
        <strain evidence="3">TFB10046</strain>
    </source>
</reference>
<dbReference type="NCBIfam" id="TIGR01571">
    <property type="entry name" value="A_thal_Cys_rich"/>
    <property type="match status" value="1"/>
</dbReference>
<dbReference type="OrthoDB" id="1045822at2759"/>
<dbReference type="Pfam" id="PF04749">
    <property type="entry name" value="PLAC8"/>
    <property type="match status" value="1"/>
</dbReference>
<evidence type="ECO:0000256" key="1">
    <source>
        <dbReference type="SAM" id="MobiDB-lite"/>
    </source>
</evidence>
<name>J0D1F0_AURST</name>
<feature type="compositionally biased region" description="Low complexity" evidence="1">
    <location>
        <begin position="148"/>
        <end position="160"/>
    </location>
</feature>
<dbReference type="KEGG" id="adl:AURDEDRAFT_107277"/>
<dbReference type="InterPro" id="IPR006461">
    <property type="entry name" value="PLAC_motif_containing"/>
</dbReference>
<dbReference type="PANTHER" id="PTHR15907">
    <property type="entry name" value="DUF614 FAMILY PROTEIN-RELATED"/>
    <property type="match status" value="1"/>
</dbReference>
<sequence>MSITGGNRNVKGLPFNASGEREWSHGLFDCFEDPMTCLFAWFLPCTIYGKNKTRLQALEAGAPHPQGGELLGEDTITYAALNFCCGFGWIVGMTNRTATRTRYKITGSDGEDCFLSCCCAPCALTQQSRELELEEQSLGHPGGGMAGFGAAPAQHGATAANPNYKPQA</sequence>